<sequence length="410" mass="43796">MAAPLWCRLAAPRHAVLGRRESGANRPRRVALQFFPGHAVIVWMAGEGGTPATPMADDKGPVTHHDHYQTLGIAPTATAEEIRLAYRRLAMRWHPDRNPGNANAAEERFKRVQVAFAVLKDPAARAAYDNERTAPRASAAGGARPSSSRARETWAQAAASAAQRAAAQRAATATGKAGVDYVCETSIPLETAVLGGTATTRVRMEADCLRCDAKGVRMVPCGGCSGTGHVKRGLFNAQATCERCAGRGQEPTPCDHCAGTGKIRIDKSLRVQIKPGVVDGTVLRARGMGGPGLDGGPNGNLLCRVHVRKDRVFGVEGLDLTRELRIDFVLAILGGTVPLLRFREHIPVEVPSMTRSGAVLRVAGMGLHDRARERTGDLLLTVVIDLPTRMRPLSDEQLALFREMGGGGLV</sequence>
<feature type="domain" description="CR-type" evidence="11">
    <location>
        <begin position="195"/>
        <end position="266"/>
    </location>
</feature>
<dbReference type="Gene3D" id="2.10.230.10">
    <property type="entry name" value="Heat shock protein DnaJ, cysteine-rich domain"/>
    <property type="match status" value="1"/>
</dbReference>
<dbReference type="InterPro" id="IPR018253">
    <property type="entry name" value="DnaJ_domain_CS"/>
</dbReference>
<dbReference type="GO" id="GO:0031072">
    <property type="term" value="F:heat shock protein binding"/>
    <property type="evidence" value="ECO:0007669"/>
    <property type="project" value="InterPro"/>
</dbReference>
<dbReference type="PANTHER" id="PTHR43096">
    <property type="entry name" value="DNAJ HOMOLOG 1, MITOCHONDRIAL-RELATED"/>
    <property type="match status" value="1"/>
</dbReference>
<dbReference type="EMBL" id="VLJN01000032">
    <property type="protein sequence ID" value="TWG82117.1"/>
    <property type="molecule type" value="Genomic_DNA"/>
</dbReference>
<evidence type="ECO:0000313" key="13">
    <source>
        <dbReference type="Proteomes" id="UP000318141"/>
    </source>
</evidence>
<evidence type="ECO:0000256" key="1">
    <source>
        <dbReference type="ARBA" id="ARBA00022705"/>
    </source>
</evidence>
<evidence type="ECO:0000256" key="2">
    <source>
        <dbReference type="ARBA" id="ARBA00022723"/>
    </source>
</evidence>
<evidence type="ECO:0000256" key="6">
    <source>
        <dbReference type="ARBA" id="ARBA00023016"/>
    </source>
</evidence>
<name>A0A562BAD2_9BURK</name>
<dbReference type="Pfam" id="PF01556">
    <property type="entry name" value="DnaJ_C"/>
    <property type="match status" value="1"/>
</dbReference>
<accession>A0A562BAD2</accession>
<keyword evidence="6" id="KW-0346">Stress response</keyword>
<dbReference type="CDD" id="cd06257">
    <property type="entry name" value="DnaJ"/>
    <property type="match status" value="1"/>
</dbReference>
<dbReference type="CDD" id="cd10719">
    <property type="entry name" value="DnaJ_zf"/>
    <property type="match status" value="1"/>
</dbReference>
<organism evidence="12 13">
    <name type="scientific">Cupriavidus gilardii J11</name>
    <dbReference type="NCBI Taxonomy" id="936133"/>
    <lineage>
        <taxon>Bacteria</taxon>
        <taxon>Pseudomonadati</taxon>
        <taxon>Pseudomonadota</taxon>
        <taxon>Betaproteobacteria</taxon>
        <taxon>Burkholderiales</taxon>
        <taxon>Burkholderiaceae</taxon>
        <taxon>Cupriavidus</taxon>
    </lineage>
</organism>
<comment type="caution">
    <text evidence="12">The sequence shown here is derived from an EMBL/GenBank/DDBJ whole genome shotgun (WGS) entry which is preliminary data.</text>
</comment>
<evidence type="ECO:0000256" key="5">
    <source>
        <dbReference type="ARBA" id="ARBA00022833"/>
    </source>
</evidence>
<gene>
    <name evidence="12" type="ORF">L602_003800000160</name>
</gene>
<dbReference type="SMART" id="SM00271">
    <property type="entry name" value="DnaJ"/>
    <property type="match status" value="1"/>
</dbReference>
<proteinExistence type="predicted"/>
<dbReference type="GO" id="GO:0008270">
    <property type="term" value="F:zinc ion binding"/>
    <property type="evidence" value="ECO:0007669"/>
    <property type="project" value="UniProtKB-KW"/>
</dbReference>
<dbReference type="SUPFAM" id="SSF57938">
    <property type="entry name" value="DnaJ/Hsp40 cysteine-rich domain"/>
    <property type="match status" value="1"/>
</dbReference>
<dbReference type="InterPro" id="IPR036410">
    <property type="entry name" value="HSP_DnaJ_Cys-rich_dom_sf"/>
</dbReference>
<dbReference type="Pfam" id="PF00226">
    <property type="entry name" value="DnaJ"/>
    <property type="match status" value="1"/>
</dbReference>
<dbReference type="SUPFAM" id="SSF46565">
    <property type="entry name" value="Chaperone J-domain"/>
    <property type="match status" value="1"/>
</dbReference>
<dbReference type="PANTHER" id="PTHR43096:SF52">
    <property type="entry name" value="DNAJ HOMOLOG 1, MITOCHONDRIAL-RELATED"/>
    <property type="match status" value="1"/>
</dbReference>
<evidence type="ECO:0000259" key="10">
    <source>
        <dbReference type="PROSITE" id="PS50076"/>
    </source>
</evidence>
<feature type="region of interest" description="Disordered" evidence="9">
    <location>
        <begin position="129"/>
        <end position="151"/>
    </location>
</feature>
<dbReference type="PRINTS" id="PR00625">
    <property type="entry name" value="JDOMAIN"/>
</dbReference>
<dbReference type="PROSITE" id="PS00636">
    <property type="entry name" value="DNAJ_1"/>
    <property type="match status" value="1"/>
</dbReference>
<evidence type="ECO:0000256" key="3">
    <source>
        <dbReference type="ARBA" id="ARBA00022737"/>
    </source>
</evidence>
<evidence type="ECO:0000256" key="9">
    <source>
        <dbReference type="SAM" id="MobiDB-lite"/>
    </source>
</evidence>
<dbReference type="SUPFAM" id="SSF49493">
    <property type="entry name" value="HSP40/DnaJ peptide-binding domain"/>
    <property type="match status" value="2"/>
</dbReference>
<keyword evidence="2 8" id="KW-0479">Metal-binding</keyword>
<evidence type="ECO:0000256" key="4">
    <source>
        <dbReference type="ARBA" id="ARBA00022771"/>
    </source>
</evidence>
<dbReference type="PROSITE" id="PS51188">
    <property type="entry name" value="ZF_CR"/>
    <property type="match status" value="1"/>
</dbReference>
<keyword evidence="7" id="KW-0143">Chaperone</keyword>
<evidence type="ECO:0000313" key="12">
    <source>
        <dbReference type="EMBL" id="TWG82117.1"/>
    </source>
</evidence>
<feature type="compositionally biased region" description="Low complexity" evidence="9">
    <location>
        <begin position="135"/>
        <end position="151"/>
    </location>
</feature>
<dbReference type="InterPro" id="IPR001623">
    <property type="entry name" value="DnaJ_domain"/>
</dbReference>
<dbReference type="Gene3D" id="1.10.287.110">
    <property type="entry name" value="DnaJ domain"/>
    <property type="match status" value="1"/>
</dbReference>
<dbReference type="GO" id="GO:0006260">
    <property type="term" value="P:DNA replication"/>
    <property type="evidence" value="ECO:0007669"/>
    <property type="project" value="UniProtKB-KW"/>
</dbReference>
<keyword evidence="1" id="KW-0235">DNA replication</keyword>
<dbReference type="PROSITE" id="PS50076">
    <property type="entry name" value="DNAJ_2"/>
    <property type="match status" value="1"/>
</dbReference>
<dbReference type="Gene3D" id="2.60.260.20">
    <property type="entry name" value="Urease metallochaperone UreE, N-terminal domain"/>
    <property type="match status" value="2"/>
</dbReference>
<keyword evidence="4 8" id="KW-0863">Zinc-finger</keyword>
<keyword evidence="13" id="KW-1185">Reference proteome</keyword>
<dbReference type="Proteomes" id="UP000318141">
    <property type="component" value="Unassembled WGS sequence"/>
</dbReference>
<dbReference type="InterPro" id="IPR036869">
    <property type="entry name" value="J_dom_sf"/>
</dbReference>
<feature type="domain" description="J" evidence="10">
    <location>
        <begin position="66"/>
        <end position="132"/>
    </location>
</feature>
<dbReference type="InterPro" id="IPR008971">
    <property type="entry name" value="HSP40/DnaJ_pept-bd"/>
</dbReference>
<reference evidence="12 13" key="1">
    <citation type="submission" date="2019-07" db="EMBL/GenBank/DDBJ databases">
        <title>Genome sequencing of lignin-degrading bacterial isolates.</title>
        <authorList>
            <person name="Gladden J."/>
        </authorList>
    </citation>
    <scope>NUCLEOTIDE SEQUENCE [LARGE SCALE GENOMIC DNA]</scope>
    <source>
        <strain evidence="12 13">J11</strain>
    </source>
</reference>
<evidence type="ECO:0000256" key="7">
    <source>
        <dbReference type="ARBA" id="ARBA00023186"/>
    </source>
</evidence>
<dbReference type="GO" id="GO:0042026">
    <property type="term" value="P:protein refolding"/>
    <property type="evidence" value="ECO:0007669"/>
    <property type="project" value="TreeGrafter"/>
</dbReference>
<keyword evidence="3" id="KW-0677">Repeat</keyword>
<dbReference type="GO" id="GO:0051082">
    <property type="term" value="F:unfolded protein binding"/>
    <property type="evidence" value="ECO:0007669"/>
    <property type="project" value="InterPro"/>
</dbReference>
<dbReference type="CDD" id="cd10747">
    <property type="entry name" value="DnaJ_C"/>
    <property type="match status" value="1"/>
</dbReference>
<evidence type="ECO:0000256" key="8">
    <source>
        <dbReference type="PROSITE-ProRule" id="PRU00546"/>
    </source>
</evidence>
<keyword evidence="5 8" id="KW-0862">Zinc</keyword>
<dbReference type="InterPro" id="IPR001305">
    <property type="entry name" value="HSP_DnaJ_Cys-rich_dom"/>
</dbReference>
<dbReference type="AlphaFoldDB" id="A0A562BAD2"/>
<protein>
    <submittedName>
        <fullName evidence="12">Molecular chaperone DnaJ</fullName>
    </submittedName>
</protein>
<feature type="zinc finger region" description="CR-type" evidence="8">
    <location>
        <begin position="195"/>
        <end position="266"/>
    </location>
</feature>
<dbReference type="InterPro" id="IPR002939">
    <property type="entry name" value="DnaJ_C"/>
</dbReference>
<evidence type="ECO:0000259" key="11">
    <source>
        <dbReference type="PROSITE" id="PS51188"/>
    </source>
</evidence>
<dbReference type="GO" id="GO:0005737">
    <property type="term" value="C:cytoplasm"/>
    <property type="evidence" value="ECO:0007669"/>
    <property type="project" value="TreeGrafter"/>
</dbReference>